<feature type="domain" description="DUF5008" evidence="1">
    <location>
        <begin position="25"/>
        <end position="118"/>
    </location>
</feature>
<sequence>MIKKYVYIACGMLLVLGSPGCSKDEQVFEEPYPQGREPLGIKIDPAQIPQPASGGPGTVVKIGGAGMLEYKDNLVFMFNGEPAEIMEITETGVTAKVPDFASTGVISVSVEDVIVFGPEFTVTGFIKLDPTFRATAGTNNRVERVVPMPDGKMFVLGHFNNYDNKGIVRPLNRIVRTFSDGTYDPSFRTGNGANGFLTSLLPFGNKYVIAGGFGGYGQQTQNISNITVLNTNGTIDTMGIHTFRRPEQTDTIKYFPAFNGGTDGRINRVYEQEGKLIITGDFRYYLSRRYDEPNLYETRDTVILDSTEARQIIRLNADGSLDKTFRFDGNKTFQGANGNIDTYMHQEGTLAGKILVSGRFTTFDGQPAGYITRLNPDGTIDEDFKSGSGANYFIHSATYNEHLEKYVITGAFKSYDGTLAAGIAVLNKDGTLDPAFQAKIVEGGYPNYAEMLDDGLIVVSGEFTKYDGVTRNAFMVLSPDGSLAPGYNATGTFNGDLDDIIETRSEDNKRALLLVGDFYRFNNEEVDNIIRVVLE</sequence>
<evidence type="ECO:0000313" key="3">
    <source>
        <dbReference type="Proteomes" id="UP000295807"/>
    </source>
</evidence>
<gene>
    <name evidence="2" type="ORF">EDD80_1228</name>
</gene>
<organism evidence="2 3">
    <name type="scientific">Anseongella ginsenosidimutans</name>
    <dbReference type="NCBI Taxonomy" id="496056"/>
    <lineage>
        <taxon>Bacteria</taxon>
        <taxon>Pseudomonadati</taxon>
        <taxon>Bacteroidota</taxon>
        <taxon>Sphingobacteriia</taxon>
        <taxon>Sphingobacteriales</taxon>
        <taxon>Sphingobacteriaceae</taxon>
        <taxon>Anseongella</taxon>
    </lineage>
</organism>
<dbReference type="Pfam" id="PF16400">
    <property type="entry name" value="DUF5008"/>
    <property type="match status" value="1"/>
</dbReference>
<reference evidence="2 3" key="1">
    <citation type="submission" date="2019-03" db="EMBL/GenBank/DDBJ databases">
        <title>Genomic Encyclopedia of Type Strains, Phase IV (KMG-IV): sequencing the most valuable type-strain genomes for metagenomic binning, comparative biology and taxonomic classification.</title>
        <authorList>
            <person name="Goeker M."/>
        </authorList>
    </citation>
    <scope>NUCLEOTIDE SEQUENCE [LARGE SCALE GENOMIC DNA]</scope>
    <source>
        <strain evidence="2 3">DSM 21100</strain>
    </source>
</reference>
<keyword evidence="3" id="KW-1185">Reference proteome</keyword>
<dbReference type="InterPro" id="IPR013783">
    <property type="entry name" value="Ig-like_fold"/>
</dbReference>
<evidence type="ECO:0000259" key="1">
    <source>
        <dbReference type="Pfam" id="PF16400"/>
    </source>
</evidence>
<name>A0A4R3KMS4_9SPHI</name>
<dbReference type="RefSeq" id="WP_132130739.1">
    <property type="nucleotide sequence ID" value="NZ_SMAD01000022.1"/>
</dbReference>
<dbReference type="AlphaFoldDB" id="A0A4R3KMS4"/>
<dbReference type="Pfam" id="PF17164">
    <property type="entry name" value="DUF5122"/>
    <property type="match status" value="5"/>
</dbReference>
<proteinExistence type="predicted"/>
<dbReference type="InterPro" id="IPR032175">
    <property type="entry name" value="DUF5008"/>
</dbReference>
<protein>
    <submittedName>
        <fullName evidence="2">Putative delta-60 repeat protein</fullName>
    </submittedName>
</protein>
<evidence type="ECO:0000313" key="2">
    <source>
        <dbReference type="EMBL" id="TCS84288.1"/>
    </source>
</evidence>
<dbReference type="Gene3D" id="2.60.40.10">
    <property type="entry name" value="Immunoglobulins"/>
    <property type="match status" value="1"/>
</dbReference>
<dbReference type="Proteomes" id="UP000295807">
    <property type="component" value="Unassembled WGS sequence"/>
</dbReference>
<dbReference type="Gene3D" id="2.80.10.50">
    <property type="match status" value="2"/>
</dbReference>
<accession>A0A4R3KMS4</accession>
<dbReference type="OrthoDB" id="9805017at2"/>
<dbReference type="InterPro" id="IPR013431">
    <property type="entry name" value="Delta_60_rpt"/>
</dbReference>
<comment type="caution">
    <text evidence="2">The sequence shown here is derived from an EMBL/GenBank/DDBJ whole genome shotgun (WGS) entry which is preliminary data.</text>
</comment>
<dbReference type="EMBL" id="SMAD01000022">
    <property type="protein sequence ID" value="TCS84288.1"/>
    <property type="molecule type" value="Genomic_DNA"/>
</dbReference>